<comment type="caution">
    <text evidence="10">The sequence shown here is derived from an EMBL/GenBank/DDBJ whole genome shotgun (WGS) entry which is preliminary data.</text>
</comment>
<dbReference type="Pfam" id="PF00218">
    <property type="entry name" value="IGPS"/>
    <property type="match status" value="1"/>
</dbReference>
<keyword evidence="4 8" id="KW-0210">Decarboxylase</keyword>
<dbReference type="PROSITE" id="PS00614">
    <property type="entry name" value="IGPS"/>
    <property type="match status" value="1"/>
</dbReference>
<feature type="domain" description="Indole-3-glycerol phosphate synthase" evidence="9">
    <location>
        <begin position="5"/>
        <end position="260"/>
    </location>
</feature>
<dbReference type="InterPro" id="IPR013785">
    <property type="entry name" value="Aldolase_TIM"/>
</dbReference>
<dbReference type="RefSeq" id="WP_162348935.1">
    <property type="nucleotide sequence ID" value="NZ_QOVG01000003.1"/>
</dbReference>
<evidence type="ECO:0000259" key="9">
    <source>
        <dbReference type="Pfam" id="PF00218"/>
    </source>
</evidence>
<dbReference type="InterPro" id="IPR013798">
    <property type="entry name" value="Indole-3-glycerol_P_synth_dom"/>
</dbReference>
<dbReference type="EC" id="4.1.1.48" evidence="8"/>
<accession>A0ABX0ABW8</accession>
<dbReference type="InterPro" id="IPR045186">
    <property type="entry name" value="Indole-3-glycerol_P_synth"/>
</dbReference>
<comment type="catalytic activity">
    <reaction evidence="1 8">
        <text>1-(2-carboxyphenylamino)-1-deoxy-D-ribulose 5-phosphate + H(+) = (1S,2R)-1-C-(indol-3-yl)glycerol 3-phosphate + CO2 + H2O</text>
        <dbReference type="Rhea" id="RHEA:23476"/>
        <dbReference type="ChEBI" id="CHEBI:15377"/>
        <dbReference type="ChEBI" id="CHEBI:15378"/>
        <dbReference type="ChEBI" id="CHEBI:16526"/>
        <dbReference type="ChEBI" id="CHEBI:58613"/>
        <dbReference type="ChEBI" id="CHEBI:58866"/>
        <dbReference type="EC" id="4.1.1.48"/>
    </reaction>
</comment>
<evidence type="ECO:0000256" key="2">
    <source>
        <dbReference type="ARBA" id="ARBA00004696"/>
    </source>
</evidence>
<evidence type="ECO:0000256" key="7">
    <source>
        <dbReference type="ARBA" id="ARBA00023239"/>
    </source>
</evidence>
<dbReference type="NCBIfam" id="NF001370">
    <property type="entry name" value="PRK00278.1-2"/>
    <property type="match status" value="1"/>
</dbReference>
<organism evidence="10 11">
    <name type="scientific">Pseudoxanthomonas gei</name>
    <dbReference type="NCBI Taxonomy" id="1383030"/>
    <lineage>
        <taxon>Bacteria</taxon>
        <taxon>Pseudomonadati</taxon>
        <taxon>Pseudomonadota</taxon>
        <taxon>Gammaproteobacteria</taxon>
        <taxon>Lysobacterales</taxon>
        <taxon>Lysobacteraceae</taxon>
        <taxon>Pseudoxanthomonas</taxon>
    </lineage>
</organism>
<evidence type="ECO:0000256" key="8">
    <source>
        <dbReference type="HAMAP-Rule" id="MF_00134"/>
    </source>
</evidence>
<gene>
    <name evidence="8" type="primary">trpC</name>
    <name evidence="10" type="ORF">DT603_05895</name>
</gene>
<comment type="pathway">
    <text evidence="2 8">Amino-acid biosynthesis; L-tryptophan biosynthesis; L-tryptophan from chorismate: step 4/5.</text>
</comment>
<keyword evidence="11" id="KW-1185">Reference proteome</keyword>
<dbReference type="HAMAP" id="MF_00134_B">
    <property type="entry name" value="IGPS_B"/>
    <property type="match status" value="1"/>
</dbReference>
<reference evidence="10 11" key="1">
    <citation type="submission" date="2018-07" db="EMBL/GenBank/DDBJ databases">
        <title>Whole genome Sequencing of Pseudoxanthomonas gei KCTC 32298 (T).</title>
        <authorList>
            <person name="Kumar S."/>
            <person name="Bansal K."/>
            <person name="Kaur A."/>
            <person name="Patil P."/>
            <person name="Sharma S."/>
            <person name="Patil P.B."/>
        </authorList>
    </citation>
    <scope>NUCLEOTIDE SEQUENCE [LARGE SCALE GENOMIC DNA]</scope>
    <source>
        <strain evidence="10 11">KCTC 32298</strain>
    </source>
</reference>
<dbReference type="Gene3D" id="3.20.20.70">
    <property type="entry name" value="Aldolase class I"/>
    <property type="match status" value="1"/>
</dbReference>
<evidence type="ECO:0000313" key="10">
    <source>
        <dbReference type="EMBL" id="NDK38373.1"/>
    </source>
</evidence>
<dbReference type="Proteomes" id="UP001429354">
    <property type="component" value="Unassembled WGS sequence"/>
</dbReference>
<keyword evidence="7 8" id="KW-0456">Lyase</keyword>
<dbReference type="SUPFAM" id="SSF51366">
    <property type="entry name" value="Ribulose-phoshate binding barrel"/>
    <property type="match status" value="1"/>
</dbReference>
<dbReference type="InterPro" id="IPR011060">
    <property type="entry name" value="RibuloseP-bd_barrel"/>
</dbReference>
<sequence>MSDILNTILARKAGEIAERSVRVPLPELMARVDDASPVRGFADALHERIATGDAAVIAEIKKASPSKGVIRTDFRPAELAMSYEFGGAACLSVLTDVDFFQGADAYLQQAREACTLPVLRKDFTIDPYQVYEARVLGADCILLIVAALDDGQLVDLSGLAMQLEMDVLVEVHDIDELERALQVPVPLIGINNRNLRTFEVSLQNTLSMKDAVPRDRLLVTESGIVVAEDVALMRAAGVNAFLVGETFMRADEPGDALRQLFFPYE</sequence>
<evidence type="ECO:0000256" key="6">
    <source>
        <dbReference type="ARBA" id="ARBA00023141"/>
    </source>
</evidence>
<keyword evidence="5 8" id="KW-0822">Tryptophan biosynthesis</keyword>
<keyword evidence="3 8" id="KW-0028">Amino-acid biosynthesis</keyword>
<evidence type="ECO:0000256" key="1">
    <source>
        <dbReference type="ARBA" id="ARBA00001633"/>
    </source>
</evidence>
<evidence type="ECO:0000256" key="3">
    <source>
        <dbReference type="ARBA" id="ARBA00022605"/>
    </source>
</evidence>
<dbReference type="InterPro" id="IPR001468">
    <property type="entry name" value="Indole-3-GlycerolPSynthase_CS"/>
</dbReference>
<name>A0ABX0ABW8_9GAMM</name>
<proteinExistence type="inferred from homology"/>
<protein>
    <recommendedName>
        <fullName evidence="8">Indole-3-glycerol phosphate synthase</fullName>
        <shortName evidence="8">IGPS</shortName>
        <ecNumber evidence="8">4.1.1.48</ecNumber>
    </recommendedName>
</protein>
<dbReference type="NCBIfam" id="NF001377">
    <property type="entry name" value="PRK00278.2-4"/>
    <property type="match status" value="1"/>
</dbReference>
<dbReference type="PANTHER" id="PTHR22854:SF2">
    <property type="entry name" value="INDOLE-3-GLYCEROL-PHOSPHATE SYNTHASE"/>
    <property type="match status" value="1"/>
</dbReference>
<dbReference type="CDD" id="cd00331">
    <property type="entry name" value="IGPS"/>
    <property type="match status" value="1"/>
</dbReference>
<dbReference type="NCBIfam" id="NF001373">
    <property type="entry name" value="PRK00278.1-6"/>
    <property type="match status" value="1"/>
</dbReference>
<evidence type="ECO:0000313" key="11">
    <source>
        <dbReference type="Proteomes" id="UP001429354"/>
    </source>
</evidence>
<keyword evidence="6 8" id="KW-0057">Aromatic amino acid biosynthesis</keyword>
<evidence type="ECO:0000256" key="4">
    <source>
        <dbReference type="ARBA" id="ARBA00022793"/>
    </source>
</evidence>
<evidence type="ECO:0000256" key="5">
    <source>
        <dbReference type="ARBA" id="ARBA00022822"/>
    </source>
</evidence>
<dbReference type="EMBL" id="QOVG01000003">
    <property type="protein sequence ID" value="NDK38373.1"/>
    <property type="molecule type" value="Genomic_DNA"/>
</dbReference>
<comment type="similarity">
    <text evidence="8">Belongs to the TrpC family.</text>
</comment>
<dbReference type="PANTHER" id="PTHR22854">
    <property type="entry name" value="TRYPTOPHAN BIOSYNTHESIS PROTEIN"/>
    <property type="match status" value="1"/>
</dbReference>